<organism evidence="1 2">
    <name type="scientific">Meiothermus granaticius NBRC 107808</name>
    <dbReference type="NCBI Taxonomy" id="1227551"/>
    <lineage>
        <taxon>Bacteria</taxon>
        <taxon>Thermotogati</taxon>
        <taxon>Deinococcota</taxon>
        <taxon>Deinococci</taxon>
        <taxon>Thermales</taxon>
        <taxon>Thermaceae</taxon>
        <taxon>Meiothermus</taxon>
    </lineage>
</organism>
<protein>
    <submittedName>
        <fullName evidence="1">Uncharacterized protein</fullName>
    </submittedName>
</protein>
<dbReference type="RefSeq" id="WP_119355643.1">
    <property type="nucleotide sequence ID" value="NZ_BJXM01000022.1"/>
</dbReference>
<reference evidence="1 2" key="1">
    <citation type="submission" date="2018-08" db="EMBL/GenBank/DDBJ databases">
        <title>Meiothermus granaticius genome AF-68 sequencing project.</title>
        <authorList>
            <person name="Da Costa M.S."/>
            <person name="Albuquerque L."/>
            <person name="Raposo P."/>
            <person name="Froufe H.J.C."/>
            <person name="Barroso C.S."/>
            <person name="Egas C."/>
        </authorList>
    </citation>
    <scope>NUCLEOTIDE SEQUENCE [LARGE SCALE GENOMIC DNA]</scope>
    <source>
        <strain evidence="1 2">AF-68</strain>
    </source>
</reference>
<accession>A0A399FDW2</accession>
<evidence type="ECO:0000313" key="1">
    <source>
        <dbReference type="EMBL" id="RIH94016.1"/>
    </source>
</evidence>
<name>A0A399FDW2_9DEIN</name>
<proteinExistence type="predicted"/>
<dbReference type="EMBL" id="QWLB01000001">
    <property type="protein sequence ID" value="RIH94016.1"/>
    <property type="molecule type" value="Genomic_DNA"/>
</dbReference>
<dbReference type="AlphaFoldDB" id="A0A399FDW2"/>
<keyword evidence="2" id="KW-1185">Reference proteome</keyword>
<comment type="caution">
    <text evidence="1">The sequence shown here is derived from an EMBL/GenBank/DDBJ whole genome shotgun (WGS) entry which is preliminary data.</text>
</comment>
<gene>
    <name evidence="1" type="ORF">Mgrana_00102</name>
</gene>
<sequence length="122" mass="13548">MKDAQVFSFGKCHFCGHALERTTPAGHTYRAPVDDCCAARTLYLLGSLMQYTANSVSAGKPHDPLEEEIVRLNGLLRRQIQANPDVLETARRAVVEHNKQGGQWFDMGQVIGQIRKATPQGR</sequence>
<evidence type="ECO:0000313" key="2">
    <source>
        <dbReference type="Proteomes" id="UP000266178"/>
    </source>
</evidence>
<dbReference type="Proteomes" id="UP000266178">
    <property type="component" value="Unassembled WGS sequence"/>
</dbReference>